<dbReference type="Pfam" id="PF07690">
    <property type="entry name" value="MFS_1"/>
    <property type="match status" value="1"/>
</dbReference>
<gene>
    <name evidence="7" type="ORF">CLV52_0111</name>
</gene>
<dbReference type="PANTHER" id="PTHR23514:SF13">
    <property type="entry name" value="INNER MEMBRANE PROTEIN YBJJ"/>
    <property type="match status" value="1"/>
</dbReference>
<dbReference type="PANTHER" id="PTHR23514">
    <property type="entry name" value="BYPASS OF STOP CODON PROTEIN 6"/>
    <property type="match status" value="1"/>
</dbReference>
<feature type="domain" description="Major facilitator superfamily (MFS) profile" evidence="6">
    <location>
        <begin position="1"/>
        <end position="406"/>
    </location>
</feature>
<proteinExistence type="predicted"/>
<evidence type="ECO:0000259" key="6">
    <source>
        <dbReference type="PROSITE" id="PS50850"/>
    </source>
</evidence>
<comment type="caution">
    <text evidence="7">The sequence shown here is derived from an EMBL/GenBank/DDBJ whole genome shotgun (WGS) entry which is preliminary data.</text>
</comment>
<dbReference type="GO" id="GO:0022857">
    <property type="term" value="F:transmembrane transporter activity"/>
    <property type="evidence" value="ECO:0007669"/>
    <property type="project" value="InterPro"/>
</dbReference>
<dbReference type="GO" id="GO:0005886">
    <property type="term" value="C:plasma membrane"/>
    <property type="evidence" value="ECO:0007669"/>
    <property type="project" value="UniProtKB-SubCell"/>
</dbReference>
<feature type="transmembrane region" description="Helical" evidence="5">
    <location>
        <begin position="122"/>
        <end position="145"/>
    </location>
</feature>
<feature type="transmembrane region" description="Helical" evidence="5">
    <location>
        <begin position="185"/>
        <end position="205"/>
    </location>
</feature>
<feature type="transmembrane region" description="Helical" evidence="5">
    <location>
        <begin position="324"/>
        <end position="344"/>
    </location>
</feature>
<dbReference type="CDD" id="cd17393">
    <property type="entry name" value="MFS_MosC_like"/>
    <property type="match status" value="1"/>
</dbReference>
<feature type="transmembrane region" description="Helical" evidence="5">
    <location>
        <begin position="66"/>
        <end position="87"/>
    </location>
</feature>
<evidence type="ECO:0000256" key="1">
    <source>
        <dbReference type="ARBA" id="ARBA00004651"/>
    </source>
</evidence>
<dbReference type="Proteomes" id="UP000295344">
    <property type="component" value="Unassembled WGS sequence"/>
</dbReference>
<evidence type="ECO:0000313" key="7">
    <source>
        <dbReference type="EMBL" id="TDS79580.1"/>
    </source>
</evidence>
<sequence length="422" mass="43412">MVGKRLRTVPLPAMSTTRTKPSRTLRQWRNAVFTIFALCGFVFATWASRVPAVRDLLHATTQEMGFLILGMSAGSIVGVIAASHIVARLGATRTILWLYGAVSVAMIVLGPIVTFVPAFLPIFLVLIVLGGASVVDVAMNLSGAANERAIGRTIMPLFHAAFSGGTVAGAGLGALLAGLGVPMGVHFSAVGVFALVTTLVLVRFLQPAEHAEEEGAEPAPSGWRSRLVVWRDPRVLLIGAIVLGMAFAEGSANDWLGLAMVDGHGFDNAGGAAVLSVFLAAMTAGRIGGVFLLDRFGRVPVLRWSAAFAVAGLLLVIFVPNDVIAIAGVVLWGLGASLGFPVGMSAAADDPRTATATVGAVATIGYTAFLVGPPLIGLIGEHTGVLHALLVVLTLIVVAGFASGAAREPGAVRRPVPAEGAQ</sequence>
<feature type="transmembrane region" description="Helical" evidence="5">
    <location>
        <begin position="28"/>
        <end position="46"/>
    </location>
</feature>
<evidence type="ECO:0000313" key="8">
    <source>
        <dbReference type="Proteomes" id="UP000295344"/>
    </source>
</evidence>
<feature type="transmembrane region" description="Helical" evidence="5">
    <location>
        <begin position="234"/>
        <end position="252"/>
    </location>
</feature>
<feature type="transmembrane region" description="Helical" evidence="5">
    <location>
        <begin position="385"/>
        <end position="406"/>
    </location>
</feature>
<comment type="subcellular location">
    <subcellularLocation>
        <location evidence="1">Cell membrane</location>
        <topology evidence="1">Multi-pass membrane protein</topology>
    </subcellularLocation>
</comment>
<dbReference type="InterPro" id="IPR036259">
    <property type="entry name" value="MFS_trans_sf"/>
</dbReference>
<organism evidence="7 8">
    <name type="scientific">Amnibacterium kyonggiense</name>
    <dbReference type="NCBI Taxonomy" id="595671"/>
    <lineage>
        <taxon>Bacteria</taxon>
        <taxon>Bacillati</taxon>
        <taxon>Actinomycetota</taxon>
        <taxon>Actinomycetes</taxon>
        <taxon>Micrococcales</taxon>
        <taxon>Microbacteriaceae</taxon>
        <taxon>Amnibacterium</taxon>
    </lineage>
</organism>
<accession>A0A4R7FPB9</accession>
<keyword evidence="4 5" id="KW-0472">Membrane</keyword>
<keyword evidence="8" id="KW-1185">Reference proteome</keyword>
<dbReference type="PROSITE" id="PS50850">
    <property type="entry name" value="MFS"/>
    <property type="match status" value="1"/>
</dbReference>
<dbReference type="EMBL" id="SOAM01000001">
    <property type="protein sequence ID" value="TDS79580.1"/>
    <property type="molecule type" value="Genomic_DNA"/>
</dbReference>
<evidence type="ECO:0000256" key="3">
    <source>
        <dbReference type="ARBA" id="ARBA00022989"/>
    </source>
</evidence>
<evidence type="ECO:0000256" key="5">
    <source>
        <dbReference type="SAM" id="Phobius"/>
    </source>
</evidence>
<feature type="transmembrane region" description="Helical" evidence="5">
    <location>
        <begin position="272"/>
        <end position="293"/>
    </location>
</feature>
<dbReference type="InterPro" id="IPR011701">
    <property type="entry name" value="MFS"/>
</dbReference>
<reference evidence="7 8" key="1">
    <citation type="submission" date="2019-03" db="EMBL/GenBank/DDBJ databases">
        <title>Genomic Encyclopedia of Archaeal and Bacterial Type Strains, Phase II (KMG-II): from individual species to whole genera.</title>
        <authorList>
            <person name="Goeker M."/>
        </authorList>
    </citation>
    <scope>NUCLEOTIDE SEQUENCE [LARGE SCALE GENOMIC DNA]</scope>
    <source>
        <strain evidence="7 8">DSM 24782</strain>
    </source>
</reference>
<dbReference type="AlphaFoldDB" id="A0A4R7FPB9"/>
<keyword evidence="2 5" id="KW-0812">Transmembrane</keyword>
<dbReference type="SUPFAM" id="SSF103473">
    <property type="entry name" value="MFS general substrate transporter"/>
    <property type="match status" value="1"/>
</dbReference>
<evidence type="ECO:0000256" key="4">
    <source>
        <dbReference type="ARBA" id="ARBA00023136"/>
    </source>
</evidence>
<feature type="transmembrane region" description="Helical" evidence="5">
    <location>
        <begin position="157"/>
        <end position="179"/>
    </location>
</feature>
<keyword evidence="3 5" id="KW-1133">Transmembrane helix</keyword>
<feature type="transmembrane region" description="Helical" evidence="5">
    <location>
        <begin position="94"/>
        <end position="116"/>
    </location>
</feature>
<name>A0A4R7FPB9_9MICO</name>
<evidence type="ECO:0000256" key="2">
    <source>
        <dbReference type="ARBA" id="ARBA00022692"/>
    </source>
</evidence>
<feature type="transmembrane region" description="Helical" evidence="5">
    <location>
        <begin position="300"/>
        <end position="318"/>
    </location>
</feature>
<dbReference type="Gene3D" id="1.20.1250.20">
    <property type="entry name" value="MFS general substrate transporter like domains"/>
    <property type="match status" value="2"/>
</dbReference>
<dbReference type="InterPro" id="IPR020846">
    <property type="entry name" value="MFS_dom"/>
</dbReference>
<dbReference type="InterPro" id="IPR051788">
    <property type="entry name" value="MFS_Transporter"/>
</dbReference>
<protein>
    <submittedName>
        <fullName evidence="7">Fucose permease</fullName>
    </submittedName>
</protein>
<feature type="transmembrane region" description="Helical" evidence="5">
    <location>
        <begin position="356"/>
        <end position="379"/>
    </location>
</feature>